<dbReference type="GO" id="GO:0003700">
    <property type="term" value="F:DNA-binding transcription factor activity"/>
    <property type="evidence" value="ECO:0007669"/>
    <property type="project" value="InterPro"/>
</dbReference>
<dbReference type="InterPro" id="IPR018060">
    <property type="entry name" value="HTH_AraC"/>
</dbReference>
<dbReference type="SMART" id="SM00342">
    <property type="entry name" value="HTH_ARAC"/>
    <property type="match status" value="1"/>
</dbReference>
<keyword evidence="3" id="KW-0804">Transcription</keyword>
<dbReference type="Gene3D" id="1.10.10.60">
    <property type="entry name" value="Homeodomain-like"/>
    <property type="match status" value="1"/>
</dbReference>
<organism evidence="5 6">
    <name type="scientific">Arsenicibacter rosenii</name>
    <dbReference type="NCBI Taxonomy" id="1750698"/>
    <lineage>
        <taxon>Bacteria</taxon>
        <taxon>Pseudomonadati</taxon>
        <taxon>Bacteroidota</taxon>
        <taxon>Cytophagia</taxon>
        <taxon>Cytophagales</taxon>
        <taxon>Spirosomataceae</taxon>
        <taxon>Arsenicibacter</taxon>
    </lineage>
</organism>
<keyword evidence="2" id="KW-0238">DNA-binding</keyword>
<sequence length="292" mass="34017">MQLLKNFEGLYGDQQHPFADGFIHHELLEVRSRLYDWDIDEHLHTDLVQVFLFRSGSGVLFSERRRLELISPCVVLIPANTLHGFSFPANMVGEVFTIREQMLDMLFKSLPHILLALNRFKLFRFLPDDPGVSTLHQLKEQLCDELTHDRAEKNTCLQLLLQQFWLCLYRMSLELDMPLPKSDNRTLAYFQAFQKAVRLSVNEVRSVQDYAAGLNITTVHLNRICQALVRKSALQVIHGFVIDEARKYLTHTTYSLSEISYFLNFKDPAYFSRLFKKETGMSPGAYRKQIKK</sequence>
<dbReference type="Pfam" id="PF12833">
    <property type="entry name" value="HTH_18"/>
    <property type="match status" value="1"/>
</dbReference>
<accession>A0A1S2VQC0</accession>
<dbReference type="SUPFAM" id="SSF46689">
    <property type="entry name" value="Homeodomain-like"/>
    <property type="match status" value="1"/>
</dbReference>
<dbReference type="PRINTS" id="PR00032">
    <property type="entry name" value="HTHARAC"/>
</dbReference>
<evidence type="ECO:0000256" key="3">
    <source>
        <dbReference type="ARBA" id="ARBA00023163"/>
    </source>
</evidence>
<feature type="domain" description="HTH araC/xylS-type" evidence="4">
    <location>
        <begin position="191"/>
        <end position="289"/>
    </location>
</feature>
<name>A0A1S2VQC0_9BACT</name>
<evidence type="ECO:0000256" key="2">
    <source>
        <dbReference type="ARBA" id="ARBA00023125"/>
    </source>
</evidence>
<dbReference type="GO" id="GO:0043565">
    <property type="term" value="F:sequence-specific DNA binding"/>
    <property type="evidence" value="ECO:0007669"/>
    <property type="project" value="InterPro"/>
</dbReference>
<evidence type="ECO:0000259" key="4">
    <source>
        <dbReference type="PROSITE" id="PS01124"/>
    </source>
</evidence>
<proteinExistence type="predicted"/>
<evidence type="ECO:0000256" key="1">
    <source>
        <dbReference type="ARBA" id="ARBA00023015"/>
    </source>
</evidence>
<dbReference type="InterPro" id="IPR009057">
    <property type="entry name" value="Homeodomain-like_sf"/>
</dbReference>
<dbReference type="SUPFAM" id="SSF51182">
    <property type="entry name" value="RmlC-like cupins"/>
    <property type="match status" value="1"/>
</dbReference>
<dbReference type="InterPro" id="IPR011051">
    <property type="entry name" value="RmlC_Cupin_sf"/>
</dbReference>
<protein>
    <submittedName>
        <fullName evidence="5">AraC family transcriptional regulator</fullName>
    </submittedName>
</protein>
<keyword evidence="6" id="KW-1185">Reference proteome</keyword>
<dbReference type="PANTHER" id="PTHR43280">
    <property type="entry name" value="ARAC-FAMILY TRANSCRIPTIONAL REGULATOR"/>
    <property type="match status" value="1"/>
</dbReference>
<dbReference type="AlphaFoldDB" id="A0A1S2VQC0"/>
<gene>
    <name evidence="5" type="ORF">BLX24_07835</name>
</gene>
<dbReference type="PROSITE" id="PS01124">
    <property type="entry name" value="HTH_ARAC_FAMILY_2"/>
    <property type="match status" value="1"/>
</dbReference>
<evidence type="ECO:0000313" key="5">
    <source>
        <dbReference type="EMBL" id="OIN59998.1"/>
    </source>
</evidence>
<dbReference type="PANTHER" id="PTHR43280:SF32">
    <property type="entry name" value="TRANSCRIPTIONAL REGULATORY PROTEIN"/>
    <property type="match status" value="1"/>
</dbReference>
<dbReference type="InterPro" id="IPR020449">
    <property type="entry name" value="Tscrpt_reg_AraC-type_HTH"/>
</dbReference>
<comment type="caution">
    <text evidence="5">The sequence shown here is derived from an EMBL/GenBank/DDBJ whole genome shotgun (WGS) entry which is preliminary data.</text>
</comment>
<dbReference type="OrthoDB" id="9793451at2"/>
<dbReference type="Proteomes" id="UP000181790">
    <property type="component" value="Unassembled WGS sequence"/>
</dbReference>
<evidence type="ECO:0000313" key="6">
    <source>
        <dbReference type="Proteomes" id="UP000181790"/>
    </source>
</evidence>
<keyword evidence="1" id="KW-0805">Transcription regulation</keyword>
<reference evidence="5 6" key="1">
    <citation type="submission" date="2016-10" db="EMBL/GenBank/DDBJ databases">
        <title>Arsenicibacter rosenii gen. nov., sp. nov., an efficient arsenic-methylating bacterium isolated from an arsenic-contaminated paddy soil.</title>
        <authorList>
            <person name="Huang K."/>
        </authorList>
    </citation>
    <scope>NUCLEOTIDE SEQUENCE [LARGE SCALE GENOMIC DNA]</scope>
    <source>
        <strain evidence="5 6">SM-1</strain>
    </source>
</reference>
<dbReference type="EMBL" id="MORL01000003">
    <property type="protein sequence ID" value="OIN59998.1"/>
    <property type="molecule type" value="Genomic_DNA"/>
</dbReference>